<feature type="domain" description="Purple acid phosphatase N-terminal" evidence="3">
    <location>
        <begin position="62"/>
        <end position="145"/>
    </location>
</feature>
<dbReference type="GO" id="GO:0046872">
    <property type="term" value="F:metal ion binding"/>
    <property type="evidence" value="ECO:0007669"/>
    <property type="project" value="InterPro"/>
</dbReference>
<dbReference type="PANTHER" id="PTHR22953:SF153">
    <property type="entry name" value="PURPLE ACID PHOSPHATASE"/>
    <property type="match status" value="1"/>
</dbReference>
<dbReference type="InterPro" id="IPR008963">
    <property type="entry name" value="Purple_acid_Pase-like_N"/>
</dbReference>
<name>A0A2S8SR98_9BACT</name>
<dbReference type="Pfam" id="PF00149">
    <property type="entry name" value="Metallophos"/>
    <property type="match status" value="1"/>
</dbReference>
<reference evidence="4 5" key="1">
    <citation type="journal article" date="2018" name="Syst. Appl. Microbiol.">
        <title>Abditibacterium utsteinense sp. nov., the first cultivated member of candidate phylum FBP, isolated from ice-free Antarctic soil samples.</title>
        <authorList>
            <person name="Tahon G."/>
            <person name="Tytgat B."/>
            <person name="Lebbe L."/>
            <person name="Carlier A."/>
            <person name="Willems A."/>
        </authorList>
    </citation>
    <scope>NUCLEOTIDE SEQUENCE [LARGE SCALE GENOMIC DNA]</scope>
    <source>
        <strain evidence="4 5">LMG 29911</strain>
    </source>
</reference>
<keyword evidence="5" id="KW-1185">Reference proteome</keyword>
<evidence type="ECO:0000313" key="5">
    <source>
        <dbReference type="Proteomes" id="UP000237684"/>
    </source>
</evidence>
<dbReference type="SUPFAM" id="SSF56300">
    <property type="entry name" value="Metallo-dependent phosphatases"/>
    <property type="match status" value="1"/>
</dbReference>
<evidence type="ECO:0000256" key="1">
    <source>
        <dbReference type="ARBA" id="ARBA00022729"/>
    </source>
</evidence>
<dbReference type="InterPro" id="IPR029052">
    <property type="entry name" value="Metallo-depent_PP-like"/>
</dbReference>
<dbReference type="SUPFAM" id="SSF49363">
    <property type="entry name" value="Purple acid phosphatase, N-terminal domain"/>
    <property type="match status" value="1"/>
</dbReference>
<accession>A0A2S8SR98</accession>
<comment type="caution">
    <text evidence="4">The sequence shown here is derived from an EMBL/GenBank/DDBJ whole genome shotgun (WGS) entry which is preliminary data.</text>
</comment>
<dbReference type="InterPro" id="IPR015914">
    <property type="entry name" value="PAPs_N"/>
</dbReference>
<sequence>MSDQFTRRQFLRSAGGITFLALSPVARGLFAMPRASKLAPIPPLFTALPYIQPGNNSRLIQNRESMVIAWQTDAREANFRVEYGATKKYEQSSEILRTVRWQESGGNREGRLNYAAMPQGLKLGTRYFYRVSCNGSVIAEGYFTTRMPRGKAIRFVAFGDNSFGGTNDRAIAYHAYQAHPDFVMNTGDNVYEAGLDSEYVRHFFPVYNADAASPRIGAPLLRSVPFYSVLGNHDVSNGPNANFDRNRDALGYYTALHLPLNGPQPVNPTPIVGAEDRLEAFRRCAGERFPRMANYSFDVGDAHFLCLDSNLYLDPTQKTVTDWIEADLRVTDARWKFVTCHHGPFNVGPAHYTEQQMRVLAPIFEKHSVDVALHGHEHSYQRPRPIRFAPRDLSRASILNSGDRLVPGDFSIDTSFDGEKVTKANGVIYIVTGAGGNHLHGPEYTQNPEKWTHQRDNRADYVMQFVADRHSFTAFDLDHNTLRMTQIDEWGREFDRITLTKS</sequence>
<dbReference type="AlphaFoldDB" id="A0A2S8SR98"/>
<proteinExistence type="predicted"/>
<dbReference type="RefSeq" id="WP_106380585.1">
    <property type="nucleotide sequence ID" value="NZ_NIGF01000013.1"/>
</dbReference>
<dbReference type="Gene3D" id="2.60.40.380">
    <property type="entry name" value="Purple acid phosphatase-like, N-terminal"/>
    <property type="match status" value="1"/>
</dbReference>
<dbReference type="Gene3D" id="3.60.21.10">
    <property type="match status" value="1"/>
</dbReference>
<dbReference type="GO" id="GO:0003993">
    <property type="term" value="F:acid phosphatase activity"/>
    <property type="evidence" value="ECO:0007669"/>
    <property type="project" value="InterPro"/>
</dbReference>
<dbReference type="InterPro" id="IPR006311">
    <property type="entry name" value="TAT_signal"/>
</dbReference>
<protein>
    <submittedName>
        <fullName evidence="4">Purple acid Phosphatase, N-terminal domain</fullName>
    </submittedName>
</protein>
<dbReference type="InParanoid" id="A0A2S8SR98"/>
<dbReference type="Pfam" id="PF16656">
    <property type="entry name" value="Pur_ac_phosph_N"/>
    <property type="match status" value="1"/>
</dbReference>
<gene>
    <name evidence="4" type="ORF">B1R32_11369</name>
</gene>
<evidence type="ECO:0000259" key="3">
    <source>
        <dbReference type="Pfam" id="PF16656"/>
    </source>
</evidence>
<evidence type="ECO:0000313" key="4">
    <source>
        <dbReference type="EMBL" id="PQV63342.1"/>
    </source>
</evidence>
<dbReference type="EMBL" id="NIGF01000013">
    <property type="protein sequence ID" value="PQV63342.1"/>
    <property type="molecule type" value="Genomic_DNA"/>
</dbReference>
<dbReference type="InterPro" id="IPR039331">
    <property type="entry name" value="PAPs-like"/>
</dbReference>
<dbReference type="PANTHER" id="PTHR22953">
    <property type="entry name" value="ACID PHOSPHATASE RELATED"/>
    <property type="match status" value="1"/>
</dbReference>
<dbReference type="InterPro" id="IPR004843">
    <property type="entry name" value="Calcineurin-like_PHP"/>
</dbReference>
<dbReference type="Proteomes" id="UP000237684">
    <property type="component" value="Unassembled WGS sequence"/>
</dbReference>
<dbReference type="PROSITE" id="PS51318">
    <property type="entry name" value="TAT"/>
    <property type="match status" value="1"/>
</dbReference>
<feature type="domain" description="Calcineurin-like phosphoesterase" evidence="2">
    <location>
        <begin position="168"/>
        <end position="380"/>
    </location>
</feature>
<organism evidence="4 5">
    <name type="scientific">Abditibacterium utsteinense</name>
    <dbReference type="NCBI Taxonomy" id="1960156"/>
    <lineage>
        <taxon>Bacteria</taxon>
        <taxon>Pseudomonadati</taxon>
        <taxon>Abditibacteriota</taxon>
        <taxon>Abditibacteriia</taxon>
        <taxon>Abditibacteriales</taxon>
        <taxon>Abditibacteriaceae</taxon>
        <taxon>Abditibacterium</taxon>
    </lineage>
</organism>
<dbReference type="OrthoDB" id="9809781at2"/>
<evidence type="ECO:0000259" key="2">
    <source>
        <dbReference type="Pfam" id="PF00149"/>
    </source>
</evidence>
<keyword evidence="1" id="KW-0732">Signal</keyword>